<evidence type="ECO:0000313" key="3">
    <source>
        <dbReference type="Proteomes" id="UP000237105"/>
    </source>
</evidence>
<evidence type="ECO:0000256" key="1">
    <source>
        <dbReference type="SAM" id="MobiDB-lite"/>
    </source>
</evidence>
<dbReference type="EMBL" id="JXTB01000048">
    <property type="protein sequence ID" value="PON70766.1"/>
    <property type="molecule type" value="Genomic_DNA"/>
</dbReference>
<dbReference type="AlphaFoldDB" id="A0A2P5DBU8"/>
<sequence>ANCSMKCPKKKTQNRKTEASKRYREKKSSKIRTDLRSGGQLVKLPLWDNNGPGLPCFAEHLLGLEQLTLFKNHAPYVLGRCGGCVKDLLDSIDEGHGDLRWLIVGAALDEDLTSGIGFLGFSGIALRQEL</sequence>
<feature type="compositionally biased region" description="Basic and acidic residues" evidence="1">
    <location>
        <begin position="15"/>
        <end position="29"/>
    </location>
</feature>
<protein>
    <submittedName>
        <fullName evidence="2">Uncharacterized protein</fullName>
    </submittedName>
</protein>
<dbReference type="OrthoDB" id="10288462at2759"/>
<gene>
    <name evidence="2" type="ORF">PanWU01x14_077920</name>
</gene>
<feature type="non-terminal residue" evidence="2">
    <location>
        <position position="1"/>
    </location>
</feature>
<reference evidence="3" key="1">
    <citation type="submission" date="2016-06" db="EMBL/GenBank/DDBJ databases">
        <title>Parallel loss of symbiosis genes in relatives of nitrogen-fixing non-legume Parasponia.</title>
        <authorList>
            <person name="Van Velzen R."/>
            <person name="Holmer R."/>
            <person name="Bu F."/>
            <person name="Rutten L."/>
            <person name="Van Zeijl A."/>
            <person name="Liu W."/>
            <person name="Santuari L."/>
            <person name="Cao Q."/>
            <person name="Sharma T."/>
            <person name="Shen D."/>
            <person name="Roswanjaya Y."/>
            <person name="Wardhani T."/>
            <person name="Kalhor M.S."/>
            <person name="Jansen J."/>
            <person name="Van den Hoogen J."/>
            <person name="Gungor B."/>
            <person name="Hartog M."/>
            <person name="Hontelez J."/>
            <person name="Verver J."/>
            <person name="Yang W.-C."/>
            <person name="Schijlen E."/>
            <person name="Repin R."/>
            <person name="Schilthuizen M."/>
            <person name="Schranz E."/>
            <person name="Heidstra R."/>
            <person name="Miyata K."/>
            <person name="Fedorova E."/>
            <person name="Kohlen W."/>
            <person name="Bisseling T."/>
            <person name="Smit S."/>
            <person name="Geurts R."/>
        </authorList>
    </citation>
    <scope>NUCLEOTIDE SEQUENCE [LARGE SCALE GENOMIC DNA]</scope>
    <source>
        <strain evidence="3">cv. WU1-14</strain>
    </source>
</reference>
<proteinExistence type="predicted"/>
<organism evidence="2 3">
    <name type="scientific">Parasponia andersonii</name>
    <name type="common">Sponia andersonii</name>
    <dbReference type="NCBI Taxonomy" id="3476"/>
    <lineage>
        <taxon>Eukaryota</taxon>
        <taxon>Viridiplantae</taxon>
        <taxon>Streptophyta</taxon>
        <taxon>Embryophyta</taxon>
        <taxon>Tracheophyta</taxon>
        <taxon>Spermatophyta</taxon>
        <taxon>Magnoliopsida</taxon>
        <taxon>eudicotyledons</taxon>
        <taxon>Gunneridae</taxon>
        <taxon>Pentapetalae</taxon>
        <taxon>rosids</taxon>
        <taxon>fabids</taxon>
        <taxon>Rosales</taxon>
        <taxon>Cannabaceae</taxon>
        <taxon>Parasponia</taxon>
    </lineage>
</organism>
<name>A0A2P5DBU8_PARAD</name>
<evidence type="ECO:0000313" key="2">
    <source>
        <dbReference type="EMBL" id="PON70766.1"/>
    </source>
</evidence>
<accession>A0A2P5DBU8</accession>
<keyword evidence="3" id="KW-1185">Reference proteome</keyword>
<dbReference type="Proteomes" id="UP000237105">
    <property type="component" value="Unassembled WGS sequence"/>
</dbReference>
<comment type="caution">
    <text evidence="2">The sequence shown here is derived from an EMBL/GenBank/DDBJ whole genome shotgun (WGS) entry which is preliminary data.</text>
</comment>
<feature type="region of interest" description="Disordered" evidence="1">
    <location>
        <begin position="1"/>
        <end position="29"/>
    </location>
</feature>